<keyword evidence="2 5" id="KW-0418">Kinase</keyword>
<dbReference type="GO" id="GO:0016020">
    <property type="term" value="C:membrane"/>
    <property type="evidence" value="ECO:0007669"/>
    <property type="project" value="TreeGrafter"/>
</dbReference>
<evidence type="ECO:0000256" key="1">
    <source>
        <dbReference type="ARBA" id="ARBA00022679"/>
    </source>
</evidence>
<comment type="caution">
    <text evidence="5">The sequence shown here is derived from an EMBL/GenBank/DDBJ whole genome shotgun (WGS) entry which is preliminary data.</text>
</comment>
<keyword evidence="1" id="KW-0808">Transferase</keyword>
<dbReference type="PANTHER" id="PTHR10048:SF22">
    <property type="entry name" value="PHOSPHATIDYLINOSITOL 4-KINASE BETA"/>
    <property type="match status" value="1"/>
</dbReference>
<dbReference type="Pfam" id="PF00454">
    <property type="entry name" value="PI3_PI4_kinase"/>
    <property type="match status" value="1"/>
</dbReference>
<dbReference type="Proteomes" id="UP000054937">
    <property type="component" value="Unassembled WGS sequence"/>
</dbReference>
<name>A0A0V0R219_PSEPJ</name>
<keyword evidence="3" id="KW-1133">Transmembrane helix</keyword>
<dbReference type="InterPro" id="IPR011009">
    <property type="entry name" value="Kinase-like_dom_sf"/>
</dbReference>
<organism evidence="5 6">
    <name type="scientific">Pseudocohnilembus persalinus</name>
    <name type="common">Ciliate</name>
    <dbReference type="NCBI Taxonomy" id="266149"/>
    <lineage>
        <taxon>Eukaryota</taxon>
        <taxon>Sar</taxon>
        <taxon>Alveolata</taxon>
        <taxon>Ciliophora</taxon>
        <taxon>Intramacronucleata</taxon>
        <taxon>Oligohymenophorea</taxon>
        <taxon>Scuticociliatia</taxon>
        <taxon>Philasterida</taxon>
        <taxon>Pseudocohnilembidae</taxon>
        <taxon>Pseudocohnilembus</taxon>
    </lineage>
</organism>
<gene>
    <name evidence="5" type="ORF">PPERSA_13010</name>
</gene>
<reference evidence="5 6" key="1">
    <citation type="journal article" date="2015" name="Sci. Rep.">
        <title>Genome of the facultative scuticociliatosis pathogen Pseudocohnilembus persalinus provides insight into its virulence through horizontal gene transfer.</title>
        <authorList>
            <person name="Xiong J."/>
            <person name="Wang G."/>
            <person name="Cheng J."/>
            <person name="Tian M."/>
            <person name="Pan X."/>
            <person name="Warren A."/>
            <person name="Jiang C."/>
            <person name="Yuan D."/>
            <person name="Miao W."/>
        </authorList>
    </citation>
    <scope>NUCLEOTIDE SEQUENCE [LARGE SCALE GENOMIC DNA]</scope>
    <source>
        <strain evidence="5">36N120E</strain>
    </source>
</reference>
<feature type="transmembrane region" description="Helical" evidence="3">
    <location>
        <begin position="721"/>
        <end position="741"/>
    </location>
</feature>
<accession>A0A0V0R219</accession>
<dbReference type="InterPro" id="IPR015433">
    <property type="entry name" value="PI3/4_kinase"/>
</dbReference>
<dbReference type="OrthoDB" id="10264149at2759"/>
<dbReference type="GO" id="GO:0048015">
    <property type="term" value="P:phosphatidylinositol-mediated signaling"/>
    <property type="evidence" value="ECO:0007669"/>
    <property type="project" value="TreeGrafter"/>
</dbReference>
<dbReference type="SMART" id="SM00146">
    <property type="entry name" value="PI3Kc"/>
    <property type="match status" value="1"/>
</dbReference>
<dbReference type="InterPro" id="IPR000403">
    <property type="entry name" value="PI3/4_kinase_cat_dom"/>
</dbReference>
<dbReference type="PROSITE" id="PS50290">
    <property type="entry name" value="PI3_4_KINASE_3"/>
    <property type="match status" value="1"/>
</dbReference>
<dbReference type="InParanoid" id="A0A0V0R219"/>
<dbReference type="AlphaFoldDB" id="A0A0V0R219"/>
<dbReference type="SUPFAM" id="SSF56112">
    <property type="entry name" value="Protein kinase-like (PK-like)"/>
    <property type="match status" value="1"/>
</dbReference>
<dbReference type="GO" id="GO:0005737">
    <property type="term" value="C:cytoplasm"/>
    <property type="evidence" value="ECO:0007669"/>
    <property type="project" value="TreeGrafter"/>
</dbReference>
<dbReference type="CDD" id="cd00893">
    <property type="entry name" value="PI4Kc_III"/>
    <property type="match status" value="1"/>
</dbReference>
<dbReference type="Gene3D" id="1.10.1070.11">
    <property type="entry name" value="Phosphatidylinositol 3-/4-kinase, catalytic domain"/>
    <property type="match status" value="1"/>
</dbReference>
<dbReference type="EMBL" id="LDAU01000063">
    <property type="protein sequence ID" value="KRX08529.1"/>
    <property type="molecule type" value="Genomic_DNA"/>
</dbReference>
<keyword evidence="3" id="KW-0812">Transmembrane</keyword>
<dbReference type="Gene3D" id="3.30.1010.10">
    <property type="entry name" value="Phosphatidylinositol 3-kinase Catalytic Subunit, Chain A, domain 4"/>
    <property type="match status" value="1"/>
</dbReference>
<sequence>MNQNLPAAVYVPFTSNSVRNYAVLNIVVRESKVFSTKERTPFYICLEIFRPEEENEYELLKSQGLQKTLLKDPKYKWQYDKIVSNPRTCQSEENKIKSVIRQRKTSEGAIANKYLGILHSEDQTIQKNLLHNDNNGDSQQNANGVPQLLIQRRNTFSDGYSLNSFDQNQKEMKQYDVFKNYNSQEKVKSQSQEEIFQNNDENIESEYQESPNQTQQEIISNNKLNVVIKKNNKKAEKVGGVSRFYMDGAVEQLDDGQQSQISMHNKNGDLVIEKENISKQNDQNSIITECSDTSAKKIDFNKKTSLEILRENLDKKLFGEDEKLQAERIRKASPYKHFKSHKLVHLIIKTGDNLKQEQFAMQLLQQFDQIFTEEGLNLKIRTYDIMSIGPDAGLVEMVKNATTFDNLKKQLHENFSKQISNLYHFFKVFYGDKIKKAQELFCQSLAAYSLICYFMQIKDRHNGNILLHKDGYMLHIDFGFFLSNAPGKGLAFEKKVPFKLLSEYIEILGGVDSKFFEQFRILFYKGFMALRKHQDKILILVKMLYTGHGSTLPCFEYGFASLIMAITTLILSKELTDKECGAQSSLANYYTVGSYGESLLCSESCPCYITDRAFNQFDLETQDRIKNFMTQDKNIGYINAQSCPNFQQNLIEQGISIQDGEQIVYHLNRFEQTMKCTAWCNKMDFQNYFFTDINRGPILSGKGCYQMMEKFYWNFSIRFSLFNWMVAGLMFLNIIFTCLYLKHRQIKNDRKISIKAGLFRKLTIFDDEEEDRKQKLL</sequence>
<keyword evidence="3" id="KW-0472">Membrane</keyword>
<dbReference type="GO" id="GO:0046854">
    <property type="term" value="P:phosphatidylinositol phosphate biosynthetic process"/>
    <property type="evidence" value="ECO:0007669"/>
    <property type="project" value="InterPro"/>
</dbReference>
<dbReference type="InterPro" id="IPR036940">
    <property type="entry name" value="PI3/4_kinase_cat_sf"/>
</dbReference>
<dbReference type="GO" id="GO:0004430">
    <property type="term" value="F:1-phosphatidylinositol 4-kinase activity"/>
    <property type="evidence" value="ECO:0007669"/>
    <property type="project" value="TreeGrafter"/>
</dbReference>
<evidence type="ECO:0000256" key="2">
    <source>
        <dbReference type="ARBA" id="ARBA00022777"/>
    </source>
</evidence>
<dbReference type="PANTHER" id="PTHR10048">
    <property type="entry name" value="PHOSPHATIDYLINOSITOL KINASE"/>
    <property type="match status" value="1"/>
</dbReference>
<feature type="domain" description="PI3K/PI4K catalytic" evidence="4">
    <location>
        <begin position="320"/>
        <end position="592"/>
    </location>
</feature>
<evidence type="ECO:0000313" key="6">
    <source>
        <dbReference type="Proteomes" id="UP000054937"/>
    </source>
</evidence>
<evidence type="ECO:0000256" key="3">
    <source>
        <dbReference type="SAM" id="Phobius"/>
    </source>
</evidence>
<evidence type="ECO:0000259" key="4">
    <source>
        <dbReference type="PROSITE" id="PS50290"/>
    </source>
</evidence>
<keyword evidence="6" id="KW-1185">Reference proteome</keyword>
<protein>
    <submittedName>
        <fullName evidence="5">Protein kinase-like domain</fullName>
    </submittedName>
</protein>
<proteinExistence type="predicted"/>
<evidence type="ECO:0000313" key="5">
    <source>
        <dbReference type="EMBL" id="KRX08529.1"/>
    </source>
</evidence>